<reference evidence="2" key="1">
    <citation type="journal article" date="2021" name="Nat. Commun.">
        <title>Genetic determinants of endophytism in the Arabidopsis root mycobiome.</title>
        <authorList>
            <person name="Mesny F."/>
            <person name="Miyauchi S."/>
            <person name="Thiergart T."/>
            <person name="Pickel B."/>
            <person name="Atanasova L."/>
            <person name="Karlsson M."/>
            <person name="Huettel B."/>
            <person name="Barry K.W."/>
            <person name="Haridas S."/>
            <person name="Chen C."/>
            <person name="Bauer D."/>
            <person name="Andreopoulos W."/>
            <person name="Pangilinan J."/>
            <person name="LaButti K."/>
            <person name="Riley R."/>
            <person name="Lipzen A."/>
            <person name="Clum A."/>
            <person name="Drula E."/>
            <person name="Henrissat B."/>
            <person name="Kohler A."/>
            <person name="Grigoriev I.V."/>
            <person name="Martin F.M."/>
            <person name="Hacquard S."/>
        </authorList>
    </citation>
    <scope>NUCLEOTIDE SEQUENCE</scope>
    <source>
        <strain evidence="2">MPI-CAGE-AT-0016</strain>
    </source>
</reference>
<feature type="compositionally biased region" description="Basic and acidic residues" evidence="1">
    <location>
        <begin position="412"/>
        <end position="421"/>
    </location>
</feature>
<organism evidence="2 3">
    <name type="scientific">Plectosphaerella cucumerina</name>
    <dbReference type="NCBI Taxonomy" id="40658"/>
    <lineage>
        <taxon>Eukaryota</taxon>
        <taxon>Fungi</taxon>
        <taxon>Dikarya</taxon>
        <taxon>Ascomycota</taxon>
        <taxon>Pezizomycotina</taxon>
        <taxon>Sordariomycetes</taxon>
        <taxon>Hypocreomycetidae</taxon>
        <taxon>Glomerellales</taxon>
        <taxon>Plectosphaerellaceae</taxon>
        <taxon>Plectosphaerella</taxon>
    </lineage>
</organism>
<sequence>MPAKTRRQKKRPASPEDEMGVTPQPAAARRSTKRLKTNSGSSTDNCNILRLRKKKQIQIAPRTPEMTPEAPREPSPETAAAPPEAAVVESVEAVAEAEAQVEAQVESTTEAQTELISESHAEASTDPSEVTTELSSWPEQMWKVKRLLKKLGSESSTKEGVFLVETIRIICRMMEVEPYETVPAAHEILMAMPAKSSLDRFLKLLAHMAANPQLVNDQPVLHVLARLLRDIQRAWHIHFPVDTAVDSLAPFQDISYSLYMISLDYRRDARYQDTPKSKHAYLSFIAFLGILVQTGALDEPNIAVFELIAAARFICLCATHVHSHLGIEGVSLTSKSSCIEHKIFCGPGYTGKPGIHHERWKFWKSRFTSKRRAHAGVDSTDPRRIIWLAWRYMSIAEENHFSIDLELLEESGAEHEPEHAPKTGGSAKGTPVPEVAEDSGTQEQRLAAQTKAQRDAQNRAKRLAAQVKKLNIGEEVGGQ</sequence>
<dbReference type="OrthoDB" id="10416643at2759"/>
<feature type="compositionally biased region" description="Low complexity" evidence="1">
    <location>
        <begin position="76"/>
        <end position="106"/>
    </location>
</feature>
<feature type="compositionally biased region" description="Polar residues" evidence="1">
    <location>
        <begin position="125"/>
        <end position="135"/>
    </location>
</feature>
<feature type="compositionally biased region" description="Polar residues" evidence="1">
    <location>
        <begin position="37"/>
        <end position="46"/>
    </location>
</feature>
<proteinExistence type="predicted"/>
<protein>
    <submittedName>
        <fullName evidence="2">Uncharacterized protein</fullName>
    </submittedName>
</protein>
<keyword evidence="3" id="KW-1185">Reference proteome</keyword>
<evidence type="ECO:0000256" key="1">
    <source>
        <dbReference type="SAM" id="MobiDB-lite"/>
    </source>
</evidence>
<feature type="compositionally biased region" description="Polar residues" evidence="1">
    <location>
        <begin position="107"/>
        <end position="116"/>
    </location>
</feature>
<feature type="compositionally biased region" description="Basic residues" evidence="1">
    <location>
        <begin position="1"/>
        <end position="12"/>
    </location>
</feature>
<name>A0A8K0TKZ6_9PEZI</name>
<feature type="region of interest" description="Disordered" evidence="1">
    <location>
        <begin position="1"/>
        <end position="135"/>
    </location>
</feature>
<dbReference type="EMBL" id="JAGPXD010000003">
    <property type="protein sequence ID" value="KAH7362136.1"/>
    <property type="molecule type" value="Genomic_DNA"/>
</dbReference>
<evidence type="ECO:0000313" key="3">
    <source>
        <dbReference type="Proteomes" id="UP000813385"/>
    </source>
</evidence>
<gene>
    <name evidence="2" type="ORF">B0T11DRAFT_352007</name>
</gene>
<comment type="caution">
    <text evidence="2">The sequence shown here is derived from an EMBL/GenBank/DDBJ whole genome shotgun (WGS) entry which is preliminary data.</text>
</comment>
<evidence type="ECO:0000313" key="2">
    <source>
        <dbReference type="EMBL" id="KAH7362136.1"/>
    </source>
</evidence>
<dbReference type="Proteomes" id="UP000813385">
    <property type="component" value="Unassembled WGS sequence"/>
</dbReference>
<dbReference type="AlphaFoldDB" id="A0A8K0TKZ6"/>
<accession>A0A8K0TKZ6</accession>
<feature type="region of interest" description="Disordered" evidence="1">
    <location>
        <begin position="411"/>
        <end position="462"/>
    </location>
</feature>